<proteinExistence type="predicted"/>
<dbReference type="RefSeq" id="WP_142942177.1">
    <property type="nucleotide sequence ID" value="NZ_VIKR01000002.1"/>
</dbReference>
<organism evidence="2 3">
    <name type="scientific">Aliikangiella marina</name>
    <dbReference type="NCBI Taxonomy" id="1712262"/>
    <lineage>
        <taxon>Bacteria</taxon>
        <taxon>Pseudomonadati</taxon>
        <taxon>Pseudomonadota</taxon>
        <taxon>Gammaproteobacteria</taxon>
        <taxon>Oceanospirillales</taxon>
        <taxon>Pleioneaceae</taxon>
        <taxon>Aliikangiella</taxon>
    </lineage>
</organism>
<evidence type="ECO:0000313" key="3">
    <source>
        <dbReference type="Proteomes" id="UP000317839"/>
    </source>
</evidence>
<dbReference type="GO" id="GO:0016740">
    <property type="term" value="F:transferase activity"/>
    <property type="evidence" value="ECO:0007669"/>
    <property type="project" value="UniProtKB-KW"/>
</dbReference>
<evidence type="ECO:0000313" key="2">
    <source>
        <dbReference type="EMBL" id="TQV75563.1"/>
    </source>
</evidence>
<evidence type="ECO:0000259" key="1">
    <source>
        <dbReference type="Pfam" id="PF01636"/>
    </source>
</evidence>
<dbReference type="EMBL" id="VIKR01000002">
    <property type="protein sequence ID" value="TQV75563.1"/>
    <property type="molecule type" value="Genomic_DNA"/>
</dbReference>
<reference evidence="2 3" key="1">
    <citation type="submission" date="2019-06" db="EMBL/GenBank/DDBJ databases">
        <title>Draft genome of Aliikangiella marina GYP-15.</title>
        <authorList>
            <person name="Wang G."/>
        </authorList>
    </citation>
    <scope>NUCLEOTIDE SEQUENCE [LARGE SCALE GENOMIC DNA]</scope>
    <source>
        <strain evidence="2 3">GYP-15</strain>
    </source>
</reference>
<sequence length="283" mass="32538">MAKNNRQEKALELIRCLSSDLGLRVEAPKVINDSSYICIRVNQSLLARVKLFDESFNDSSRVYREVRVASFLADCGAPVVQFAQGIEPGPYKIDNSFIMLLRFETLTKQQVLHYEVGKSLSACHQYLKSYGEPLPNYLDDINLCFNHLKGFKDRTFLSSRDYGFLTNIGGALIEKVIAWKVENPTKEYQPLHGDPHLGNILNTKNGLLWCDFESVCYGPVEWDLSSLPETALESFQFDSKLLETMRLLRSWVVAAWCWMYYERSQDKKDAATFHLERLKKSLI</sequence>
<comment type="caution">
    <text evidence="2">The sequence shown here is derived from an EMBL/GenBank/DDBJ whole genome shotgun (WGS) entry which is preliminary data.</text>
</comment>
<dbReference type="Proteomes" id="UP000317839">
    <property type="component" value="Unassembled WGS sequence"/>
</dbReference>
<dbReference type="SUPFAM" id="SSF56112">
    <property type="entry name" value="Protein kinase-like (PK-like)"/>
    <property type="match status" value="1"/>
</dbReference>
<dbReference type="Gene3D" id="1.10.510.10">
    <property type="entry name" value="Transferase(Phosphotransferase) domain 1"/>
    <property type="match status" value="1"/>
</dbReference>
<keyword evidence="3" id="KW-1185">Reference proteome</keyword>
<dbReference type="OrthoDB" id="179763at2"/>
<dbReference type="InterPro" id="IPR011009">
    <property type="entry name" value="Kinase-like_dom_sf"/>
</dbReference>
<gene>
    <name evidence="2" type="ORF">FLL45_11665</name>
</gene>
<protein>
    <submittedName>
        <fullName evidence="2">Phosphotransferase</fullName>
    </submittedName>
</protein>
<keyword evidence="2" id="KW-0808">Transferase</keyword>
<dbReference type="Pfam" id="PF01636">
    <property type="entry name" value="APH"/>
    <property type="match status" value="1"/>
</dbReference>
<dbReference type="InterPro" id="IPR002575">
    <property type="entry name" value="Aminoglycoside_PTrfase"/>
</dbReference>
<feature type="domain" description="Aminoglycoside phosphotransferase" evidence="1">
    <location>
        <begin position="50"/>
        <end position="227"/>
    </location>
</feature>
<name>A0A545TEB4_9GAMM</name>
<dbReference type="AlphaFoldDB" id="A0A545TEB4"/>
<accession>A0A545TEB4</accession>